<sequence>MRRSLLSIRFTVLLAILFSALCTVATPLFAERPIPELHSRVTDEAGLLSTEAKERLEARLKALEEAKGAQLAVLTIQSLEGEILEEYSLRVAETWKLGRKDVDDGILLLVAVDDRKVRIEVGYGLEGILPDASCRRILDETILPEFRGGDFESGIEAGVERIAKTIESGELPEVEAVPVMDALMAYDGVPEGKWIAGPFSMFVIGIFTFMMIFHKEMPFGFMYPFLLIFWTVFPLVIFGFAVWKYLIGFYLIGVPILRIFAPRIPGLKRISEGVSNNVSYSGGSGWSSSSGSSGFSGGGGSFGGGGSSGSW</sequence>
<dbReference type="PANTHER" id="PTHR30373:SF2">
    <property type="entry name" value="UPF0603 PROTEIN YGCG"/>
    <property type="match status" value="1"/>
</dbReference>
<comment type="caution">
    <text evidence="3">The sequence shown here is derived from an EMBL/GenBank/DDBJ whole genome shotgun (WGS) entry which is preliminary data.</text>
</comment>
<evidence type="ECO:0000256" key="1">
    <source>
        <dbReference type="SAM" id="Phobius"/>
    </source>
</evidence>
<reference evidence="3 4" key="1">
    <citation type="submission" date="2019-10" db="EMBL/GenBank/DDBJ databases">
        <title>Extracellular Electron Transfer in a Candidatus Methanoperedens spp. Enrichment Culture.</title>
        <authorList>
            <person name="Berger S."/>
            <person name="Rangel Shaw D."/>
            <person name="Berben T."/>
            <person name="In 'T Zandt M."/>
            <person name="Frank J."/>
            <person name="Reimann J."/>
            <person name="Jetten M.S.M."/>
            <person name="Welte C.U."/>
        </authorList>
    </citation>
    <scope>NUCLEOTIDE SEQUENCE [LARGE SCALE GENOMIC DNA]</scope>
    <source>
        <strain evidence="3">SB12</strain>
    </source>
</reference>
<protein>
    <submittedName>
        <fullName evidence="3">YgcG family protein</fullName>
    </submittedName>
</protein>
<dbReference type="EMBL" id="WBUI01000017">
    <property type="protein sequence ID" value="KAB2930901.1"/>
    <property type="molecule type" value="Genomic_DNA"/>
</dbReference>
<feature type="transmembrane region" description="Helical" evidence="1">
    <location>
        <begin position="194"/>
        <end position="213"/>
    </location>
</feature>
<dbReference type="AlphaFoldDB" id="A0A833LW66"/>
<gene>
    <name evidence="3" type="ORF">F9K24_15670</name>
</gene>
<keyword evidence="1" id="KW-1133">Transmembrane helix</keyword>
<dbReference type="PANTHER" id="PTHR30373">
    <property type="entry name" value="UPF0603 PROTEIN YGCG"/>
    <property type="match status" value="1"/>
</dbReference>
<name>A0A833LW66_9LEPT</name>
<evidence type="ECO:0000313" key="3">
    <source>
        <dbReference type="EMBL" id="KAB2930901.1"/>
    </source>
</evidence>
<keyword evidence="1" id="KW-0812">Transmembrane</keyword>
<dbReference type="Gene3D" id="3.10.310.50">
    <property type="match status" value="1"/>
</dbReference>
<feature type="domain" description="TPM" evidence="2">
    <location>
        <begin position="41"/>
        <end position="164"/>
    </location>
</feature>
<dbReference type="InterPro" id="IPR007621">
    <property type="entry name" value="TPM_dom"/>
</dbReference>
<accession>A0A833LW66</accession>
<dbReference type="Proteomes" id="UP000460298">
    <property type="component" value="Unassembled WGS sequence"/>
</dbReference>
<keyword evidence="1" id="KW-0472">Membrane</keyword>
<feature type="transmembrane region" description="Helical" evidence="1">
    <location>
        <begin position="220"/>
        <end position="237"/>
    </location>
</feature>
<evidence type="ECO:0000313" key="4">
    <source>
        <dbReference type="Proteomes" id="UP000460298"/>
    </source>
</evidence>
<evidence type="ECO:0000259" key="2">
    <source>
        <dbReference type="Pfam" id="PF04536"/>
    </source>
</evidence>
<proteinExistence type="predicted"/>
<organism evidence="3 4">
    <name type="scientific">Leptonema illini</name>
    <dbReference type="NCBI Taxonomy" id="183"/>
    <lineage>
        <taxon>Bacteria</taxon>
        <taxon>Pseudomonadati</taxon>
        <taxon>Spirochaetota</taxon>
        <taxon>Spirochaetia</taxon>
        <taxon>Leptospirales</taxon>
        <taxon>Leptospiraceae</taxon>
        <taxon>Leptonema</taxon>
    </lineage>
</organism>
<dbReference type="Pfam" id="PF04536">
    <property type="entry name" value="TPM_phosphatase"/>
    <property type="match status" value="1"/>
</dbReference>